<sequence length="339" mass="39133">MQQENDITFKEFWRDNDRFADLFNGTLFQGRPVVDARQLREADTDVSGRIVGKTRKESYKRNRDVVKKLYRGTEFVILGLEDQSHIHYAMPLRSMGYDYFNYTKEYKEICRRNRRENRLRGRSAGEYLSGFLKTDRLHPVFTLVVYYGEEPWDGPYSLKDLMTDLPLELESSFCDYRMNLVQMIKEDPGNFTHPDVSALFDLVQLIYKDDPKGLQKKYSDVEVDKDVFDVVKAITSLDIKVVPGNERGKAKMWSTLKKWQQESYESGKQAGELAGYESGERAGYESGKQAGYLSGERAARAALIGQMLKNHWDVDAIHNATAIPVDEIRAVQRESNLTN</sequence>
<reference evidence="1" key="1">
    <citation type="submission" date="2020-10" db="EMBL/GenBank/DDBJ databases">
        <authorList>
            <person name="Gilroy R."/>
        </authorList>
    </citation>
    <scope>NUCLEOTIDE SEQUENCE</scope>
    <source>
        <strain evidence="1">CHK178-757</strain>
    </source>
</reference>
<evidence type="ECO:0000313" key="2">
    <source>
        <dbReference type="Proteomes" id="UP000823927"/>
    </source>
</evidence>
<name>A0A9D1JQC3_9FIRM</name>
<dbReference type="Proteomes" id="UP000823927">
    <property type="component" value="Unassembled WGS sequence"/>
</dbReference>
<evidence type="ECO:0008006" key="3">
    <source>
        <dbReference type="Google" id="ProtNLM"/>
    </source>
</evidence>
<dbReference type="InterPro" id="IPR051699">
    <property type="entry name" value="Rpn/YhgA-like_nuclease"/>
</dbReference>
<dbReference type="GO" id="GO:1990238">
    <property type="term" value="F:double-stranded DNA endonuclease activity"/>
    <property type="evidence" value="ECO:0007669"/>
    <property type="project" value="TreeGrafter"/>
</dbReference>
<organism evidence="1 2">
    <name type="scientific">Candidatus Scybalocola faecigallinarum</name>
    <dbReference type="NCBI Taxonomy" id="2840941"/>
    <lineage>
        <taxon>Bacteria</taxon>
        <taxon>Bacillati</taxon>
        <taxon>Bacillota</taxon>
        <taxon>Clostridia</taxon>
        <taxon>Lachnospirales</taxon>
        <taxon>Lachnospiraceae</taxon>
        <taxon>Lachnospiraceae incertae sedis</taxon>
        <taxon>Candidatus Scybalocola (ex Gilroy et al. 2021)</taxon>
    </lineage>
</organism>
<reference evidence="1" key="2">
    <citation type="journal article" date="2021" name="PeerJ">
        <title>Extensive microbial diversity within the chicken gut microbiome revealed by metagenomics and culture.</title>
        <authorList>
            <person name="Gilroy R."/>
            <person name="Ravi A."/>
            <person name="Getino M."/>
            <person name="Pursley I."/>
            <person name="Horton D.L."/>
            <person name="Alikhan N.F."/>
            <person name="Baker D."/>
            <person name="Gharbi K."/>
            <person name="Hall N."/>
            <person name="Watson M."/>
            <person name="Adriaenssens E.M."/>
            <person name="Foster-Nyarko E."/>
            <person name="Jarju S."/>
            <person name="Secka A."/>
            <person name="Antonio M."/>
            <person name="Oren A."/>
            <person name="Chaudhuri R.R."/>
            <person name="La Ragione R."/>
            <person name="Hildebrand F."/>
            <person name="Pallen M.J."/>
        </authorList>
    </citation>
    <scope>NUCLEOTIDE SEQUENCE</scope>
    <source>
        <strain evidence="1">CHK178-757</strain>
    </source>
</reference>
<dbReference type="EMBL" id="DVIT01000022">
    <property type="protein sequence ID" value="HIS47007.1"/>
    <property type="molecule type" value="Genomic_DNA"/>
</dbReference>
<proteinExistence type="predicted"/>
<gene>
    <name evidence="1" type="ORF">IAB46_05515</name>
</gene>
<dbReference type="GO" id="GO:0006310">
    <property type="term" value="P:DNA recombination"/>
    <property type="evidence" value="ECO:0007669"/>
    <property type="project" value="TreeGrafter"/>
</dbReference>
<dbReference type="AlphaFoldDB" id="A0A9D1JQC3"/>
<dbReference type="PANTHER" id="PTHR34611">
    <property type="match status" value="1"/>
</dbReference>
<accession>A0A9D1JQC3</accession>
<comment type="caution">
    <text evidence="1">The sequence shown here is derived from an EMBL/GenBank/DDBJ whole genome shotgun (WGS) entry which is preliminary data.</text>
</comment>
<evidence type="ECO:0000313" key="1">
    <source>
        <dbReference type="EMBL" id="HIS47007.1"/>
    </source>
</evidence>
<protein>
    <recommendedName>
        <fullName evidence="3">Transposase</fullName>
    </recommendedName>
</protein>
<dbReference type="PANTHER" id="PTHR34611:SF2">
    <property type="entry name" value="INACTIVE RECOMBINATION-PROMOTING NUCLEASE-LIKE PROTEIN RPNE-RELATED"/>
    <property type="match status" value="1"/>
</dbReference>